<dbReference type="PANTHER" id="PTHR30614">
    <property type="entry name" value="MEMBRANE COMPONENT OF AMINO ACID ABC TRANSPORTER"/>
    <property type="match status" value="1"/>
</dbReference>
<dbReference type="PANTHER" id="PTHR30614:SF34">
    <property type="entry name" value="BLR6398 PROTEIN"/>
    <property type="match status" value="1"/>
</dbReference>
<reference evidence="10 11" key="6">
    <citation type="journal article" date="2011" name="Appl. Environ. Microbiol.">
        <title>Involvement of the azorhizobial chromosome partition gene (parA) in the onset of bacteroid differentiation during Sesbania rostrata stem nodule development.</title>
        <authorList>
            <person name="Liu CT."/>
            <person name="Lee KB."/>
            <person name="Wang YS."/>
            <person name="Peng MH."/>
            <person name="Lee KT."/>
            <person name="Suzuki S."/>
            <person name="Suzuki T."/>
            <person name="Oyaizu H."/>
        </authorList>
    </citation>
    <scope>NUCLEOTIDE SEQUENCE [LARGE SCALE GENOMIC DNA]</scope>
    <source>
        <strain evidence="11">ATCC 43989 / DSM 5975 / JCM 20966 / LMG 6465 / NBRC 14845 / NCIMB 13405 / ORS 571</strain>
    </source>
</reference>
<dbReference type="InterPro" id="IPR035906">
    <property type="entry name" value="MetI-like_sf"/>
</dbReference>
<dbReference type="InterPro" id="IPR043429">
    <property type="entry name" value="ArtM/GltK/GlnP/TcyL/YhdX-like"/>
</dbReference>
<evidence type="ECO:0000256" key="3">
    <source>
        <dbReference type="ARBA" id="ARBA00022448"/>
    </source>
</evidence>
<evidence type="ECO:0000256" key="5">
    <source>
        <dbReference type="ARBA" id="ARBA00022692"/>
    </source>
</evidence>
<dbReference type="Proteomes" id="UP000000270">
    <property type="component" value="Chromosome"/>
</dbReference>
<dbReference type="GO" id="GO:0022857">
    <property type="term" value="F:transmembrane transporter activity"/>
    <property type="evidence" value="ECO:0007669"/>
    <property type="project" value="InterPro"/>
</dbReference>
<evidence type="ECO:0000256" key="1">
    <source>
        <dbReference type="ARBA" id="ARBA00004429"/>
    </source>
</evidence>
<dbReference type="GO" id="GO:0043190">
    <property type="term" value="C:ATP-binding cassette (ABC) transporter complex"/>
    <property type="evidence" value="ECO:0007669"/>
    <property type="project" value="InterPro"/>
</dbReference>
<dbReference type="RefSeq" id="WP_012171141.1">
    <property type="nucleotide sequence ID" value="NC_009937.1"/>
</dbReference>
<dbReference type="KEGG" id="azc:AZC_2617"/>
<dbReference type="GO" id="GO:0006865">
    <property type="term" value="P:amino acid transport"/>
    <property type="evidence" value="ECO:0007669"/>
    <property type="project" value="TreeGrafter"/>
</dbReference>
<protein>
    <submittedName>
        <fullName evidence="10">Amino acid ABC transporter, permease protein</fullName>
    </submittedName>
</protein>
<evidence type="ECO:0000313" key="11">
    <source>
        <dbReference type="Proteomes" id="UP000000270"/>
    </source>
</evidence>
<dbReference type="PROSITE" id="PS50928">
    <property type="entry name" value="ABC_TM1"/>
    <property type="match status" value="1"/>
</dbReference>
<reference evidence="10 11" key="4">
    <citation type="journal article" date="2009" name="Appl. Environ. Microbiol.">
        <title>Comparative genome-wide transcriptional profiling of Azorhizobium caulinodans ORS571 grown under free-living and symbiotic conditions.</title>
        <authorList>
            <person name="Tsukada S."/>
            <person name="Aono T."/>
            <person name="Akiba N."/>
            <person name="Lee KB."/>
            <person name="Liu CT."/>
            <person name="Toyazaki H."/>
            <person name="Oyaizu H."/>
        </authorList>
    </citation>
    <scope>NUCLEOTIDE SEQUENCE [LARGE SCALE GENOMIC DNA]</scope>
    <source>
        <strain evidence="11">ATCC 43989 / DSM 5975 / JCM 20966 / LMG 6465 / NBRC 14845 / NCIMB 13405 / ORS 571</strain>
    </source>
</reference>
<feature type="domain" description="ABC transmembrane type-1" evidence="9">
    <location>
        <begin position="18"/>
        <end position="206"/>
    </location>
</feature>
<dbReference type="SUPFAM" id="SSF161098">
    <property type="entry name" value="MetI-like"/>
    <property type="match status" value="1"/>
</dbReference>
<evidence type="ECO:0000256" key="6">
    <source>
        <dbReference type="ARBA" id="ARBA00022989"/>
    </source>
</evidence>
<evidence type="ECO:0000256" key="7">
    <source>
        <dbReference type="ARBA" id="ARBA00023136"/>
    </source>
</evidence>
<dbReference type="InterPro" id="IPR010065">
    <property type="entry name" value="AA_ABC_transptr_permease_3TM"/>
</dbReference>
<gene>
    <name evidence="10" type="ordered locus">AZC_2617</name>
</gene>
<keyword evidence="5 8" id="KW-0812">Transmembrane</keyword>
<evidence type="ECO:0000256" key="8">
    <source>
        <dbReference type="RuleBase" id="RU363032"/>
    </source>
</evidence>
<dbReference type="eggNOG" id="COG0765">
    <property type="taxonomic scope" value="Bacteria"/>
</dbReference>
<evidence type="ECO:0000313" key="10">
    <source>
        <dbReference type="EMBL" id="BAF88615.1"/>
    </source>
</evidence>
<feature type="transmembrane region" description="Helical" evidence="8">
    <location>
        <begin position="54"/>
        <end position="74"/>
    </location>
</feature>
<keyword evidence="3 8" id="KW-0813">Transport</keyword>
<organism evidence="10 11">
    <name type="scientific">Azorhizobium caulinodans (strain ATCC 43989 / DSM 5975 / JCM 20966 / LMG 6465 / NBRC 14845 / NCIMB 13405 / ORS 571)</name>
    <dbReference type="NCBI Taxonomy" id="438753"/>
    <lineage>
        <taxon>Bacteria</taxon>
        <taxon>Pseudomonadati</taxon>
        <taxon>Pseudomonadota</taxon>
        <taxon>Alphaproteobacteria</taxon>
        <taxon>Hyphomicrobiales</taxon>
        <taxon>Xanthobacteraceae</taxon>
        <taxon>Azorhizobium</taxon>
    </lineage>
</organism>
<evidence type="ECO:0000256" key="4">
    <source>
        <dbReference type="ARBA" id="ARBA00022475"/>
    </source>
</evidence>
<keyword evidence="6 8" id="KW-1133">Transmembrane helix</keyword>
<reference evidence="10 11" key="3">
    <citation type="journal article" date="2008" name="BMC Genomics">
        <title>The genome of the versatile nitrogen fixer Azorhizobium caulinodans ORS571.</title>
        <authorList>
            <person name="Lee KB."/>
            <person name="Backer P.D."/>
            <person name="Aono T."/>
            <person name="Liu CT."/>
            <person name="Suzuki S."/>
            <person name="Suzuki T."/>
            <person name="Kaneko T."/>
            <person name="Yamada M."/>
            <person name="Tabata S."/>
            <person name="Kupfer D.M."/>
            <person name="Najar F.Z."/>
            <person name="Wiley G.B."/>
            <person name="Roe B."/>
            <person name="Binnewies T.T."/>
            <person name="Ussery D.W."/>
            <person name="D'Haeze W."/>
            <person name="Herder J.D."/>
            <person name="Gevers D."/>
            <person name="Vereecke D."/>
            <person name="Holsters M."/>
            <person name="Oyaizu H."/>
        </authorList>
    </citation>
    <scope>NUCLEOTIDE SEQUENCE [LARGE SCALE GENOMIC DNA]</scope>
    <source>
        <strain evidence="11">ATCC 43989 / DSM 5975 / JCM 20966 / LMG 6465 / NBRC 14845 / NCIMB 13405 / ORS 571</strain>
    </source>
</reference>
<dbReference type="STRING" id="438753.AZC_2617"/>
<reference evidence="11" key="2">
    <citation type="submission" date="2007-04" db="EMBL/GenBank/DDBJ databases">
        <title>Complete genome sequence of the nitrogen-fixing bacterium Azorhizobium caulinodans ORS571.</title>
        <authorList>
            <person name="Lee K.B."/>
            <person name="Backer P.D."/>
            <person name="Aono T."/>
            <person name="Liu C.T."/>
            <person name="Suzuki S."/>
            <person name="Suzuki T."/>
            <person name="Kaneko T."/>
            <person name="Yamada M."/>
            <person name="Tabata S."/>
            <person name="Kupfer D.M."/>
            <person name="Najar F.Z."/>
            <person name="Wiley G.B."/>
            <person name="Roe B."/>
            <person name="Binnewies T."/>
            <person name="Ussery D."/>
            <person name="Vereecke D."/>
            <person name="Gevers D."/>
            <person name="Holsters M."/>
            <person name="Oyaizu H."/>
        </authorList>
    </citation>
    <scope>NUCLEOTIDE SEQUENCE [LARGE SCALE GENOMIC DNA]</scope>
    <source>
        <strain evidence="11">ATCC 43989 / DSM 5975 / JCM 20966 / LMG 6465 / NBRC 14845 / NCIMB 13405 / ORS 571</strain>
    </source>
</reference>
<name>A8IB67_AZOC5</name>
<dbReference type="Gene3D" id="1.10.3720.10">
    <property type="entry name" value="MetI-like"/>
    <property type="match status" value="1"/>
</dbReference>
<sequence>MLVRSFGLNDFIFLLESLRWTLVLTAIALTLGGIAGLFIALARVSPLMPLRLATAAYIQIIQGSPVLMILFLSYYGLSLIGFQLPALVAASISMSIYVSGYLGDIWRGCIEAVPKPQWEASECLGMTRVQQFRHIILPQALRIALPPTTGFAVQVVKNTSITSIIGFVELSRAGQLINNSTFQPFRVFLTVAAIYFVICYPLSRLSGWLERKLNVGSSH</sequence>
<reference evidence="10 11" key="5">
    <citation type="journal article" date="2010" name="Appl. Environ. Microbiol.">
        <title>phrR-like gene praR of Azorhizobium caulinodans ORS571 is essential for symbiosis with Sesbania rostrata and is involved in expression of reb genes.</title>
        <authorList>
            <person name="Akiba N."/>
            <person name="Aono T."/>
            <person name="Toyazaki H."/>
            <person name="Sato S."/>
            <person name="Oyaizu H."/>
        </authorList>
    </citation>
    <scope>NUCLEOTIDE SEQUENCE [LARGE SCALE GENOMIC DNA]</scope>
    <source>
        <strain evidence="11">ATCC 43989 / DSM 5975 / JCM 20966 / LMG 6465 / NBRC 14845 / NCIMB 13405 / ORS 571</strain>
    </source>
</reference>
<comment type="subcellular location">
    <subcellularLocation>
        <location evidence="1">Cell inner membrane</location>
        <topology evidence="1">Multi-pass membrane protein</topology>
    </subcellularLocation>
    <subcellularLocation>
        <location evidence="8">Cell membrane</location>
        <topology evidence="8">Multi-pass membrane protein</topology>
    </subcellularLocation>
</comment>
<dbReference type="AlphaFoldDB" id="A8IB67"/>
<dbReference type="EMBL" id="AP009384">
    <property type="protein sequence ID" value="BAF88615.1"/>
    <property type="molecule type" value="Genomic_DNA"/>
</dbReference>
<comment type="similarity">
    <text evidence="2">Belongs to the binding-protein-dependent transport system permease family. HisMQ subfamily.</text>
</comment>
<proteinExistence type="inferred from homology"/>
<reference evidence="10 11" key="1">
    <citation type="journal article" date="2007" name="Appl. Environ. Microbiol.">
        <title>Rhizobial factors required for stem nodule maturation and maintenance in Sesbania rostrata-Azorhizobium caulinodans ORS571 symbiosis.</title>
        <authorList>
            <person name="Suzuki S."/>
            <person name="Aono T."/>
            <person name="Lee KB."/>
            <person name="Suzuki T."/>
            <person name="Liu CT."/>
            <person name="Miwa H."/>
            <person name="Wakao S."/>
            <person name="Iki T."/>
            <person name="Oyaizu H."/>
        </authorList>
    </citation>
    <scope>NUCLEOTIDE SEQUENCE [LARGE SCALE GENOMIC DNA]</scope>
    <source>
        <strain evidence="11">ATCC 43989 / DSM 5975 / JCM 20966 / LMG 6465 / NBRC 14845 / NCIMB 13405 / ORS 571</strain>
    </source>
</reference>
<keyword evidence="7 8" id="KW-0472">Membrane</keyword>
<feature type="transmembrane region" description="Helical" evidence="8">
    <location>
        <begin position="185"/>
        <end position="203"/>
    </location>
</feature>
<evidence type="ECO:0000259" key="9">
    <source>
        <dbReference type="PROSITE" id="PS50928"/>
    </source>
</evidence>
<feature type="transmembrane region" description="Helical" evidence="8">
    <location>
        <begin position="80"/>
        <end position="98"/>
    </location>
</feature>
<dbReference type="CDD" id="cd06261">
    <property type="entry name" value="TM_PBP2"/>
    <property type="match status" value="1"/>
</dbReference>
<dbReference type="NCBIfam" id="TIGR01726">
    <property type="entry name" value="HEQRo_perm_3TM"/>
    <property type="match status" value="1"/>
</dbReference>
<dbReference type="HOGENOM" id="CLU_019602_1_0_5"/>
<evidence type="ECO:0000256" key="2">
    <source>
        <dbReference type="ARBA" id="ARBA00010072"/>
    </source>
</evidence>
<keyword evidence="11" id="KW-1185">Reference proteome</keyword>
<keyword evidence="4" id="KW-1003">Cell membrane</keyword>
<feature type="transmembrane region" description="Helical" evidence="8">
    <location>
        <begin position="20"/>
        <end position="42"/>
    </location>
</feature>
<accession>A8IB67</accession>
<dbReference type="Pfam" id="PF00528">
    <property type="entry name" value="BPD_transp_1"/>
    <property type="match status" value="1"/>
</dbReference>
<dbReference type="InterPro" id="IPR000515">
    <property type="entry name" value="MetI-like"/>
</dbReference>